<comment type="caution">
    <text evidence="2">The sequence shown here is derived from an EMBL/GenBank/DDBJ whole genome shotgun (WGS) entry which is preliminary data.</text>
</comment>
<gene>
    <name evidence="2" type="ORF">MTR62_01310</name>
</gene>
<accession>A0ABT0B982</accession>
<dbReference type="Proteomes" id="UP001162881">
    <property type="component" value="Unassembled WGS sequence"/>
</dbReference>
<feature type="transmembrane region" description="Helical" evidence="1">
    <location>
        <begin position="76"/>
        <end position="95"/>
    </location>
</feature>
<protein>
    <recommendedName>
        <fullName evidence="4">Transmembrane protein</fullName>
    </recommendedName>
</protein>
<reference evidence="2" key="1">
    <citation type="submission" date="2022-03" db="EMBL/GenBank/DDBJ databases">
        <title>Identification of a novel bacterium isolated from mangrove sediments.</title>
        <authorList>
            <person name="Pan X."/>
        </authorList>
    </citation>
    <scope>NUCLEOTIDE SEQUENCE</scope>
    <source>
        <strain evidence="2">B1949</strain>
    </source>
</reference>
<dbReference type="EMBL" id="JALHLF010000002">
    <property type="protein sequence ID" value="MCJ2181349.1"/>
    <property type="molecule type" value="Genomic_DNA"/>
</dbReference>
<keyword evidence="1" id="KW-1133">Transmembrane helix</keyword>
<dbReference type="RefSeq" id="WP_244016466.1">
    <property type="nucleotide sequence ID" value="NZ_JALHLF010000002.1"/>
</dbReference>
<feature type="transmembrane region" description="Helical" evidence="1">
    <location>
        <begin position="36"/>
        <end position="56"/>
    </location>
</feature>
<sequence>MRVAIDNLTAGLPVALLVLTWGLMVNAFLAGPAMPFGLKLAIVLPCLALLLVEVFASAPPGDNTTATSTPLSRERLLAIAVLSTCLVLAWDGYLGAGRMDGISWIPLVAVVPAYHFHRMRRARQAL</sequence>
<feature type="transmembrane region" description="Helical" evidence="1">
    <location>
        <begin position="12"/>
        <end position="30"/>
    </location>
</feature>
<organism evidence="2 3">
    <name type="scientific">Novosphingobium organovorum</name>
    <dbReference type="NCBI Taxonomy" id="2930092"/>
    <lineage>
        <taxon>Bacteria</taxon>
        <taxon>Pseudomonadati</taxon>
        <taxon>Pseudomonadota</taxon>
        <taxon>Alphaproteobacteria</taxon>
        <taxon>Sphingomonadales</taxon>
        <taxon>Sphingomonadaceae</taxon>
        <taxon>Novosphingobium</taxon>
    </lineage>
</organism>
<evidence type="ECO:0008006" key="4">
    <source>
        <dbReference type="Google" id="ProtNLM"/>
    </source>
</evidence>
<evidence type="ECO:0000256" key="1">
    <source>
        <dbReference type="SAM" id="Phobius"/>
    </source>
</evidence>
<keyword evidence="1" id="KW-0472">Membrane</keyword>
<evidence type="ECO:0000313" key="3">
    <source>
        <dbReference type="Proteomes" id="UP001162881"/>
    </source>
</evidence>
<keyword evidence="1" id="KW-0812">Transmembrane</keyword>
<evidence type="ECO:0000313" key="2">
    <source>
        <dbReference type="EMBL" id="MCJ2181349.1"/>
    </source>
</evidence>
<proteinExistence type="predicted"/>
<keyword evidence="3" id="KW-1185">Reference proteome</keyword>
<feature type="transmembrane region" description="Helical" evidence="1">
    <location>
        <begin position="101"/>
        <end position="117"/>
    </location>
</feature>
<name>A0ABT0B982_9SPHN</name>